<comment type="caution">
    <text evidence="1">The sequence shown here is derived from an EMBL/GenBank/DDBJ whole genome shotgun (WGS) entry which is preliminary data.</text>
</comment>
<evidence type="ECO:0000313" key="2">
    <source>
        <dbReference type="Proteomes" id="UP001219525"/>
    </source>
</evidence>
<sequence>MNPLHSAPTAHLLSARVCDPPFHRQSSWEVSSNGPPAAVGLLVIVYDGSRPGLYTRQAFQFCSSWTQADDTTSEVVQSVAAAHRAWHAECFLRHTEEFHQRHGLQCHERPMEDTVLYNSPILEGKLHGSQSIIASTSIVRYVPCPATLAEGSTLAEDFDCDNLKYARGEAPHPDFVPPFRMPSPEHKEVDCTWPQPVTPVRCKGRTFIVPDCSLSRRMELLKLLEAPSSELDERD</sequence>
<dbReference type="AlphaFoldDB" id="A0AAD6UPY0"/>
<reference evidence="1" key="1">
    <citation type="submission" date="2023-03" db="EMBL/GenBank/DDBJ databases">
        <title>Massive genome expansion in bonnet fungi (Mycena s.s.) driven by repeated elements and novel gene families across ecological guilds.</title>
        <authorList>
            <consortium name="Lawrence Berkeley National Laboratory"/>
            <person name="Harder C.B."/>
            <person name="Miyauchi S."/>
            <person name="Viragh M."/>
            <person name="Kuo A."/>
            <person name="Thoen E."/>
            <person name="Andreopoulos B."/>
            <person name="Lu D."/>
            <person name="Skrede I."/>
            <person name="Drula E."/>
            <person name="Henrissat B."/>
            <person name="Morin E."/>
            <person name="Kohler A."/>
            <person name="Barry K."/>
            <person name="LaButti K."/>
            <person name="Morin E."/>
            <person name="Salamov A."/>
            <person name="Lipzen A."/>
            <person name="Mereny Z."/>
            <person name="Hegedus B."/>
            <person name="Baldrian P."/>
            <person name="Stursova M."/>
            <person name="Weitz H."/>
            <person name="Taylor A."/>
            <person name="Grigoriev I.V."/>
            <person name="Nagy L.G."/>
            <person name="Martin F."/>
            <person name="Kauserud H."/>
        </authorList>
    </citation>
    <scope>NUCLEOTIDE SEQUENCE</scope>
    <source>
        <strain evidence="1">9144</strain>
    </source>
</reference>
<evidence type="ECO:0000313" key="1">
    <source>
        <dbReference type="EMBL" id="KAJ7189780.1"/>
    </source>
</evidence>
<gene>
    <name evidence="1" type="ORF">GGX14DRAFT_580394</name>
</gene>
<dbReference type="EMBL" id="JARJCW010000166">
    <property type="protein sequence ID" value="KAJ7189780.1"/>
    <property type="molecule type" value="Genomic_DNA"/>
</dbReference>
<name>A0AAD6UPY0_9AGAR</name>
<dbReference type="Proteomes" id="UP001219525">
    <property type="component" value="Unassembled WGS sequence"/>
</dbReference>
<accession>A0AAD6UPY0</accession>
<proteinExistence type="predicted"/>
<keyword evidence="2" id="KW-1185">Reference proteome</keyword>
<organism evidence="1 2">
    <name type="scientific">Mycena pura</name>
    <dbReference type="NCBI Taxonomy" id="153505"/>
    <lineage>
        <taxon>Eukaryota</taxon>
        <taxon>Fungi</taxon>
        <taxon>Dikarya</taxon>
        <taxon>Basidiomycota</taxon>
        <taxon>Agaricomycotina</taxon>
        <taxon>Agaricomycetes</taxon>
        <taxon>Agaricomycetidae</taxon>
        <taxon>Agaricales</taxon>
        <taxon>Marasmiineae</taxon>
        <taxon>Mycenaceae</taxon>
        <taxon>Mycena</taxon>
    </lineage>
</organism>
<protein>
    <submittedName>
        <fullName evidence="1">Uncharacterized protein</fullName>
    </submittedName>
</protein>